<name>A0A899G0J3_9ASCO</name>
<reference evidence="2" key="1">
    <citation type="submission" date="2020-06" db="EMBL/GenBank/DDBJ databases">
        <title>Genomes of multiple members of Pneumocystis genus reveal paths to human pathogen Pneumocystis jirovecii.</title>
        <authorList>
            <person name="Cisse O.H."/>
            <person name="Ma L."/>
            <person name="Dekker J."/>
            <person name="Khil P."/>
            <person name="Jo J."/>
            <person name="Brenchley J."/>
            <person name="Blair R."/>
            <person name="Pahar B."/>
            <person name="Chabe M."/>
            <person name="Van Rompay K.A."/>
            <person name="Keesler R."/>
            <person name="Sukura A."/>
            <person name="Hirsch V."/>
            <person name="Kutty G."/>
            <person name="Liu Y."/>
            <person name="Peng L."/>
            <person name="Chen J."/>
            <person name="Song J."/>
            <person name="Weissenbacher-Lang C."/>
            <person name="Xu J."/>
            <person name="Upham N.S."/>
            <person name="Stajich J.E."/>
            <person name="Cuomo C.A."/>
            <person name="Cushion M.T."/>
            <person name="Kovacs J.A."/>
        </authorList>
    </citation>
    <scope>NUCLEOTIDE SEQUENCE</scope>
    <source>
        <strain evidence="2">2A</strain>
    </source>
</reference>
<evidence type="ECO:0000313" key="3">
    <source>
        <dbReference type="Proteomes" id="UP000663699"/>
    </source>
</evidence>
<keyword evidence="3" id="KW-1185">Reference proteome</keyword>
<organism evidence="2 3">
    <name type="scientific">Pneumocystis wakefieldiae</name>
    <dbReference type="NCBI Taxonomy" id="38082"/>
    <lineage>
        <taxon>Eukaryota</taxon>
        <taxon>Fungi</taxon>
        <taxon>Dikarya</taxon>
        <taxon>Ascomycota</taxon>
        <taxon>Taphrinomycotina</taxon>
        <taxon>Pneumocystomycetes</taxon>
        <taxon>Pneumocystaceae</taxon>
        <taxon>Pneumocystis</taxon>
    </lineage>
</organism>
<protein>
    <submittedName>
        <fullName evidence="2">Uncharacterized protein</fullName>
    </submittedName>
</protein>
<gene>
    <name evidence="2" type="ORF">MERGE_003036</name>
</gene>
<dbReference type="Proteomes" id="UP000663699">
    <property type="component" value="Chromosome 7"/>
</dbReference>
<feature type="signal peptide" evidence="1">
    <location>
        <begin position="1"/>
        <end position="23"/>
    </location>
</feature>
<proteinExistence type="predicted"/>
<keyword evidence="1" id="KW-0732">Signal</keyword>
<accession>A0A899G0J3</accession>
<dbReference type="EMBL" id="CP054538">
    <property type="protein sequence ID" value="QSL65722.1"/>
    <property type="molecule type" value="Genomic_DNA"/>
</dbReference>
<evidence type="ECO:0000256" key="1">
    <source>
        <dbReference type="SAM" id="SignalP"/>
    </source>
</evidence>
<feature type="chain" id="PRO_5034311076" evidence="1">
    <location>
        <begin position="24"/>
        <end position="69"/>
    </location>
</feature>
<dbReference type="AlphaFoldDB" id="A0A899G0J3"/>
<sequence>MFYPIINRIIAIGVFNLVAFTYGDKNADSSAGSSQISTTDASFKDLITGEEYIYAFILKDNKDQGKCKT</sequence>
<feature type="non-terminal residue" evidence="2">
    <location>
        <position position="69"/>
    </location>
</feature>
<evidence type="ECO:0000313" key="2">
    <source>
        <dbReference type="EMBL" id="QSL65722.1"/>
    </source>
</evidence>